<comment type="function">
    <text evidence="1">Could be involved in insertion of integral membrane proteins into the membrane.</text>
</comment>
<evidence type="ECO:0000313" key="3">
    <source>
        <dbReference type="Proteomes" id="UP000229966"/>
    </source>
</evidence>
<dbReference type="InterPro" id="IPR002696">
    <property type="entry name" value="Membr_insert_effic_factor_YidD"/>
</dbReference>
<comment type="subcellular location">
    <subcellularLocation>
        <location evidence="1">Cell membrane</location>
        <topology evidence="1">Peripheral membrane protein</topology>
        <orientation evidence="1">Cytoplasmic side</orientation>
    </subcellularLocation>
</comment>
<dbReference type="PANTHER" id="PTHR33383">
    <property type="entry name" value="MEMBRANE PROTEIN INSERTION EFFICIENCY FACTOR-RELATED"/>
    <property type="match status" value="1"/>
</dbReference>
<dbReference type="AlphaFoldDB" id="A0A2M7CI67"/>
<accession>A0A2M7CI67</accession>
<name>A0A2M7CI67_9BACT</name>
<dbReference type="HAMAP" id="MF_00386">
    <property type="entry name" value="UPF0161_YidD"/>
    <property type="match status" value="1"/>
</dbReference>
<evidence type="ECO:0000313" key="2">
    <source>
        <dbReference type="EMBL" id="PIV25334.1"/>
    </source>
</evidence>
<sequence length="78" mass="9126">MAKKTILKLIKFYQKILSPDHGWFRRYYPQGFCPFSPSCSMYCLQAVEKYGAIQGLWKGFLRVMRCNPWSKGGEDPVK</sequence>
<gene>
    <name evidence="2" type="primary">yidD</name>
    <name evidence="2" type="ORF">COS38_02150</name>
</gene>
<organism evidence="2 3">
    <name type="scientific">Candidatus Berkelbacteria bacterium CG03_land_8_20_14_0_80_40_36</name>
    <dbReference type="NCBI Taxonomy" id="1974509"/>
    <lineage>
        <taxon>Bacteria</taxon>
        <taxon>Candidatus Berkelbacteria</taxon>
    </lineage>
</organism>
<dbReference type="GO" id="GO:0005886">
    <property type="term" value="C:plasma membrane"/>
    <property type="evidence" value="ECO:0007669"/>
    <property type="project" value="UniProtKB-SubCell"/>
</dbReference>
<dbReference type="EMBL" id="PEUM01000059">
    <property type="protein sequence ID" value="PIV25334.1"/>
    <property type="molecule type" value="Genomic_DNA"/>
</dbReference>
<comment type="similarity">
    <text evidence="1">Belongs to the UPF0161 family.</text>
</comment>
<keyword evidence="1" id="KW-1003">Cell membrane</keyword>
<dbReference type="Proteomes" id="UP000229966">
    <property type="component" value="Unassembled WGS sequence"/>
</dbReference>
<keyword evidence="1" id="KW-0472">Membrane</keyword>
<dbReference type="PANTHER" id="PTHR33383:SF1">
    <property type="entry name" value="MEMBRANE PROTEIN INSERTION EFFICIENCY FACTOR-RELATED"/>
    <property type="match status" value="1"/>
</dbReference>
<reference evidence="3" key="1">
    <citation type="submission" date="2017-09" db="EMBL/GenBank/DDBJ databases">
        <title>Depth-based differentiation of microbial function through sediment-hosted aquifers and enrichment of novel symbionts in the deep terrestrial subsurface.</title>
        <authorList>
            <person name="Probst A.J."/>
            <person name="Ladd B."/>
            <person name="Jarett J.K."/>
            <person name="Geller-Mcgrath D.E."/>
            <person name="Sieber C.M.K."/>
            <person name="Emerson J.B."/>
            <person name="Anantharaman K."/>
            <person name="Thomas B.C."/>
            <person name="Malmstrom R."/>
            <person name="Stieglmeier M."/>
            <person name="Klingl A."/>
            <person name="Woyke T."/>
            <person name="Ryan C.M."/>
            <person name="Banfield J.F."/>
        </authorList>
    </citation>
    <scope>NUCLEOTIDE SEQUENCE [LARGE SCALE GENOMIC DNA]</scope>
</reference>
<dbReference type="Pfam" id="PF01809">
    <property type="entry name" value="YidD"/>
    <property type="match status" value="1"/>
</dbReference>
<comment type="caution">
    <text evidence="2">The sequence shown here is derived from an EMBL/GenBank/DDBJ whole genome shotgun (WGS) entry which is preliminary data.</text>
</comment>
<evidence type="ECO:0000256" key="1">
    <source>
        <dbReference type="HAMAP-Rule" id="MF_00386"/>
    </source>
</evidence>
<protein>
    <recommendedName>
        <fullName evidence="1">Putative membrane protein insertion efficiency factor</fullName>
    </recommendedName>
</protein>
<proteinExistence type="inferred from homology"/>
<dbReference type="SMART" id="SM01234">
    <property type="entry name" value="Haemolytic"/>
    <property type="match status" value="1"/>
</dbReference>
<dbReference type="NCBIfam" id="TIGR00278">
    <property type="entry name" value="membrane protein insertion efficiency factor YidD"/>
    <property type="match status" value="1"/>
</dbReference>